<dbReference type="GO" id="GO:0005509">
    <property type="term" value="F:calcium ion binding"/>
    <property type="evidence" value="ECO:0007669"/>
    <property type="project" value="InterPro"/>
</dbReference>
<dbReference type="PROSITE" id="PS50222">
    <property type="entry name" value="EF_HAND_2"/>
    <property type="match status" value="2"/>
</dbReference>
<evidence type="ECO:0000313" key="2">
    <source>
        <dbReference type="EMBL" id="KAI7804537.1"/>
    </source>
</evidence>
<dbReference type="AlphaFoldDB" id="A0A9W7TVS7"/>
<evidence type="ECO:0000259" key="1">
    <source>
        <dbReference type="PROSITE" id="PS50222"/>
    </source>
</evidence>
<dbReference type="SUPFAM" id="SSF47473">
    <property type="entry name" value="EF-hand"/>
    <property type="match status" value="1"/>
</dbReference>
<sequence length="402" mass="45398">MTYFRSERENNDADKKKIELVFHQSDVGRKGYLSREDLKIAVVMLFGYKPSKSETDLLMESGSVKDCPGVPLHQFTTLTGRKMSSEDPYEKMRQIFSAFDVHCRGFLKLEDFKSAFKRVAPHLPERTVLEAFRQFSDCLLLTRECSCRAGNPSCPEGHHGLLIRKHRKVHLSQVASLCVIRSDAIVCSNRSRSESVSLRNWKEERLVLLFSAVTFLLLNNHRMEGLPSKAQVIKVFFTRDLKQIVCVTHIAAMETVSCRAVIIKTGVPAEEEYVCVWGKEQEGEHTLTNPFFITEAVEIKIKVAAIKDFRASRLLFRHLFESEGGDRNPLTLCCVGSLPRLCWCKLMCSGRRIKLSDRLMGLSENISTHAASRIPSGSPPLLACGLQGASFFLRPLEGRPLC</sequence>
<dbReference type="EMBL" id="JAFHDT010000010">
    <property type="protein sequence ID" value="KAI7804537.1"/>
    <property type="molecule type" value="Genomic_DNA"/>
</dbReference>
<accession>A0A9W7TVS7</accession>
<evidence type="ECO:0000313" key="3">
    <source>
        <dbReference type="Proteomes" id="UP001059041"/>
    </source>
</evidence>
<organism evidence="2 3">
    <name type="scientific">Triplophysa rosa</name>
    <name type="common">Cave loach</name>
    <dbReference type="NCBI Taxonomy" id="992332"/>
    <lineage>
        <taxon>Eukaryota</taxon>
        <taxon>Metazoa</taxon>
        <taxon>Chordata</taxon>
        <taxon>Craniata</taxon>
        <taxon>Vertebrata</taxon>
        <taxon>Euteleostomi</taxon>
        <taxon>Actinopterygii</taxon>
        <taxon>Neopterygii</taxon>
        <taxon>Teleostei</taxon>
        <taxon>Ostariophysi</taxon>
        <taxon>Cypriniformes</taxon>
        <taxon>Nemacheilidae</taxon>
        <taxon>Triplophysa</taxon>
    </lineage>
</organism>
<dbReference type="Gene3D" id="1.10.238.10">
    <property type="entry name" value="EF-hand"/>
    <property type="match status" value="1"/>
</dbReference>
<dbReference type="Proteomes" id="UP001059041">
    <property type="component" value="Linkage Group LG10"/>
</dbReference>
<keyword evidence="3" id="KW-1185">Reference proteome</keyword>
<protein>
    <submittedName>
        <fullName evidence="2">EF-hand calcium-binding domain-containing protein 11</fullName>
    </submittedName>
</protein>
<gene>
    <name evidence="2" type="ORF">IRJ41_013422</name>
</gene>
<dbReference type="InterPro" id="IPR011992">
    <property type="entry name" value="EF-hand-dom_pair"/>
</dbReference>
<feature type="domain" description="EF-hand" evidence="1">
    <location>
        <begin position="13"/>
        <end position="48"/>
    </location>
</feature>
<reference evidence="2" key="1">
    <citation type="submission" date="2021-02" db="EMBL/GenBank/DDBJ databases">
        <title>Comparative genomics reveals that relaxation of natural selection precedes convergent phenotypic evolution of cavefish.</title>
        <authorList>
            <person name="Peng Z."/>
        </authorList>
    </citation>
    <scope>NUCLEOTIDE SEQUENCE</scope>
    <source>
        <tissue evidence="2">Muscle</tissue>
    </source>
</reference>
<feature type="domain" description="EF-hand" evidence="1">
    <location>
        <begin position="87"/>
        <end position="122"/>
    </location>
</feature>
<name>A0A9W7TVS7_TRIRA</name>
<comment type="caution">
    <text evidence="2">The sequence shown here is derived from an EMBL/GenBank/DDBJ whole genome shotgun (WGS) entry which is preliminary data.</text>
</comment>
<dbReference type="InterPro" id="IPR002048">
    <property type="entry name" value="EF_hand_dom"/>
</dbReference>
<proteinExistence type="predicted"/>